<accession>A0AAW0A3J4</accession>
<organism evidence="2 3">
    <name type="scientific">Favolaschia claudopus</name>
    <dbReference type="NCBI Taxonomy" id="2862362"/>
    <lineage>
        <taxon>Eukaryota</taxon>
        <taxon>Fungi</taxon>
        <taxon>Dikarya</taxon>
        <taxon>Basidiomycota</taxon>
        <taxon>Agaricomycotina</taxon>
        <taxon>Agaricomycetes</taxon>
        <taxon>Agaricomycetidae</taxon>
        <taxon>Agaricales</taxon>
        <taxon>Marasmiineae</taxon>
        <taxon>Mycenaceae</taxon>
        <taxon>Favolaschia</taxon>
    </lineage>
</organism>
<protein>
    <submittedName>
        <fullName evidence="2">Uncharacterized protein</fullName>
    </submittedName>
</protein>
<feature type="compositionally biased region" description="Polar residues" evidence="1">
    <location>
        <begin position="150"/>
        <end position="170"/>
    </location>
</feature>
<keyword evidence="3" id="KW-1185">Reference proteome</keyword>
<gene>
    <name evidence="2" type="ORF">R3P38DRAFT_3057656</name>
</gene>
<evidence type="ECO:0000313" key="2">
    <source>
        <dbReference type="EMBL" id="KAK7000210.1"/>
    </source>
</evidence>
<comment type="caution">
    <text evidence="2">The sequence shown here is derived from an EMBL/GenBank/DDBJ whole genome shotgun (WGS) entry which is preliminary data.</text>
</comment>
<evidence type="ECO:0000256" key="1">
    <source>
        <dbReference type="SAM" id="MobiDB-lite"/>
    </source>
</evidence>
<proteinExistence type="predicted"/>
<name>A0AAW0A3J4_9AGAR</name>
<sequence>MPCPPAPAMAQSWGAIPNTNLARFFFDDEEETEDLLRSACKPTPESAFDPVIVEDAEEEERKSVTMDGAGSDRFGVFPIVEDDEEGPVPAPSTIMQPPSFVSSPVAEDVESQKSQSVACPAPMLDAFCFNPFADEDDQVNVQGVPAPFTNPASRASSELSPHSQGSSLVSEFVTSPETSLTSISASDFPTFYSPLCEAPVDPFEDGYLTWLETIQNTPNILSLVPRMIAMGVSSPSNAYIMARIAARLASDDDYPFAAQLGWEAVRRFMEYWQPDGKWLLECVPCLRSFSSAGTALAIFLAYLLQFHIITPMDAHNCLAHILSLPHNSHSPCASVILTAVRALVEHSAQGLVDWLDGEELTLLLFREVGEWGREDSNAHLWAADEKCAGLIKDIQVDLYEKLLLIWNEQTGTGIA</sequence>
<dbReference type="EMBL" id="JAWWNJ010000089">
    <property type="protein sequence ID" value="KAK7000210.1"/>
    <property type="molecule type" value="Genomic_DNA"/>
</dbReference>
<dbReference type="AlphaFoldDB" id="A0AAW0A3J4"/>
<reference evidence="2 3" key="1">
    <citation type="journal article" date="2024" name="J Genomics">
        <title>Draft genome sequencing and assembly of Favolaschia claudopus CIRM-BRFM 2984 isolated from oak limbs.</title>
        <authorList>
            <person name="Navarro D."/>
            <person name="Drula E."/>
            <person name="Chaduli D."/>
            <person name="Cazenave R."/>
            <person name="Ahrendt S."/>
            <person name="Wang J."/>
            <person name="Lipzen A."/>
            <person name="Daum C."/>
            <person name="Barry K."/>
            <person name="Grigoriev I.V."/>
            <person name="Favel A."/>
            <person name="Rosso M.N."/>
            <person name="Martin F."/>
        </authorList>
    </citation>
    <scope>NUCLEOTIDE SEQUENCE [LARGE SCALE GENOMIC DNA]</scope>
    <source>
        <strain evidence="2 3">CIRM-BRFM 2984</strain>
    </source>
</reference>
<evidence type="ECO:0000313" key="3">
    <source>
        <dbReference type="Proteomes" id="UP001362999"/>
    </source>
</evidence>
<feature type="region of interest" description="Disordered" evidence="1">
    <location>
        <begin position="144"/>
        <end position="170"/>
    </location>
</feature>
<dbReference type="Proteomes" id="UP001362999">
    <property type="component" value="Unassembled WGS sequence"/>
</dbReference>